<dbReference type="EMBL" id="SRPO01000102">
    <property type="protein sequence ID" value="KAG5941150.1"/>
    <property type="molecule type" value="Genomic_DNA"/>
</dbReference>
<evidence type="ECO:0000313" key="2">
    <source>
        <dbReference type="Proteomes" id="UP000706124"/>
    </source>
</evidence>
<dbReference type="Proteomes" id="UP000706124">
    <property type="component" value="Unassembled WGS sequence"/>
</dbReference>
<accession>A0A9P7ME05</accession>
<name>A0A9P7ME05_9HYPO</name>
<reference evidence="1 2" key="1">
    <citation type="journal article" date="2020" name="bioRxiv">
        <title>Whole genome comparisons of ergot fungi reveals the divergence and evolution of species within the genus Claviceps are the result of varying mechanisms driving genome evolution and host range expansion.</title>
        <authorList>
            <person name="Wyka S.A."/>
            <person name="Mondo S.J."/>
            <person name="Liu M."/>
            <person name="Dettman J."/>
            <person name="Nalam V."/>
            <person name="Broders K.D."/>
        </authorList>
    </citation>
    <scope>NUCLEOTIDE SEQUENCE [LARGE SCALE GENOMIC DNA]</scope>
    <source>
        <strain evidence="1 2">CCC 1485</strain>
    </source>
</reference>
<keyword evidence="2" id="KW-1185">Reference proteome</keyword>
<dbReference type="AlphaFoldDB" id="A0A9P7ME05"/>
<comment type="caution">
    <text evidence="1">The sequence shown here is derived from an EMBL/GenBank/DDBJ whole genome shotgun (WGS) entry which is preliminary data.</text>
</comment>
<protein>
    <submittedName>
        <fullName evidence="1">Uncharacterized protein</fullName>
    </submittedName>
</protein>
<sequence length="85" mass="9512">MNDECELPMGSSREMGDSKSGLQKFWRRVTDYPCSDYFAAAVVSKAWQPRQIRLSAGRSFNLQGNGNDYDYAAPAIVSIIVMNEV</sequence>
<gene>
    <name evidence="1" type="ORF">E4U60_000188</name>
</gene>
<evidence type="ECO:0000313" key="1">
    <source>
        <dbReference type="EMBL" id="KAG5941150.1"/>
    </source>
</evidence>
<proteinExistence type="predicted"/>
<organism evidence="1 2">
    <name type="scientific">Claviceps pazoutovae</name>
    <dbReference type="NCBI Taxonomy" id="1649127"/>
    <lineage>
        <taxon>Eukaryota</taxon>
        <taxon>Fungi</taxon>
        <taxon>Dikarya</taxon>
        <taxon>Ascomycota</taxon>
        <taxon>Pezizomycotina</taxon>
        <taxon>Sordariomycetes</taxon>
        <taxon>Hypocreomycetidae</taxon>
        <taxon>Hypocreales</taxon>
        <taxon>Clavicipitaceae</taxon>
        <taxon>Claviceps</taxon>
    </lineage>
</organism>